<evidence type="ECO:0000256" key="1">
    <source>
        <dbReference type="SAM" id="MobiDB-lite"/>
    </source>
</evidence>
<comment type="caution">
    <text evidence="3">The sequence shown here is derived from an EMBL/GenBank/DDBJ whole genome shotgun (WGS) entry which is preliminary data.</text>
</comment>
<keyword evidence="4" id="KW-1185">Reference proteome</keyword>
<gene>
    <name evidence="3" type="ORF">EJB05_11451</name>
</gene>
<feature type="region of interest" description="Disordered" evidence="1">
    <location>
        <begin position="35"/>
        <end position="184"/>
    </location>
</feature>
<sequence>MASSSRSAMSSLLLMALLLSCSGLSGAARLLEEEYPHPEVPELPKPELPPHPEVPELPKPELPPHHEVPELPKPELPPHPEVPELPKPELPPHHEVPELPKPELPKPELPHPEVPELPKHEEPHPVVPELPKPELPHPEVPEVPKHEEPHPVVPELPKPELPHPEVPEVPKHELPPLPKQKTPLPRSSCRAALFLLLRRSPPIRAAHSCLPARLRLLLFRRLLTTASPATASSPAPAPTSSAAPKPTDPALLLRLCTVLYQHQNAPDDAFNRRARHALPIIFHRRRLLDLPAARRGREGRRRRVPWLCKEGKWGAFIVFAEMSIKGMEVDGEVMGDLVYELMARRRTLQFHGLMKGLIWIKRTGETTKVFIEMIASGCKPNMHA</sequence>
<reference evidence="3 4" key="1">
    <citation type="journal article" date="2019" name="Sci. Rep.">
        <title>A high-quality genome of Eragrostis curvula grass provides insights into Poaceae evolution and supports new strategies to enhance forage quality.</title>
        <authorList>
            <person name="Carballo J."/>
            <person name="Santos B.A.C.M."/>
            <person name="Zappacosta D."/>
            <person name="Garbus I."/>
            <person name="Selva J.P."/>
            <person name="Gallo C.A."/>
            <person name="Diaz A."/>
            <person name="Albertini E."/>
            <person name="Caccamo M."/>
            <person name="Echenique V."/>
        </authorList>
    </citation>
    <scope>NUCLEOTIDE SEQUENCE [LARGE SCALE GENOMIC DNA]</scope>
    <source>
        <strain evidence="4">cv. Victoria</strain>
        <tissue evidence="3">Leaf</tissue>
    </source>
</reference>
<protein>
    <submittedName>
        <fullName evidence="3">Uncharacterized protein</fullName>
    </submittedName>
</protein>
<dbReference type="PROSITE" id="PS51257">
    <property type="entry name" value="PROKAR_LIPOPROTEIN"/>
    <property type="match status" value="1"/>
</dbReference>
<feature type="signal peptide" evidence="2">
    <location>
        <begin position="1"/>
        <end position="27"/>
    </location>
</feature>
<feature type="compositionally biased region" description="Basic and acidic residues" evidence="1">
    <location>
        <begin position="157"/>
        <end position="174"/>
    </location>
</feature>
<name>A0A5J9VPC0_9POAL</name>
<keyword evidence="2" id="KW-0732">Signal</keyword>
<proteinExistence type="predicted"/>
<dbReference type="EMBL" id="RWGY01000007">
    <property type="protein sequence ID" value="TVU38099.1"/>
    <property type="molecule type" value="Genomic_DNA"/>
</dbReference>
<feature type="chain" id="PRO_5023814267" evidence="2">
    <location>
        <begin position="28"/>
        <end position="384"/>
    </location>
</feature>
<evidence type="ECO:0000313" key="3">
    <source>
        <dbReference type="EMBL" id="TVU38099.1"/>
    </source>
</evidence>
<dbReference type="Proteomes" id="UP000324897">
    <property type="component" value="Chromosome 4"/>
</dbReference>
<feature type="compositionally biased region" description="Basic and acidic residues" evidence="1">
    <location>
        <begin position="35"/>
        <end position="124"/>
    </location>
</feature>
<feature type="compositionally biased region" description="Basic and acidic residues" evidence="1">
    <location>
        <begin position="131"/>
        <end position="150"/>
    </location>
</feature>
<dbReference type="Gramene" id="TVU38099">
    <property type="protein sequence ID" value="TVU38099"/>
    <property type="gene ID" value="EJB05_11451"/>
</dbReference>
<dbReference type="OrthoDB" id="1846553at2759"/>
<dbReference type="PANTHER" id="PTHR47641:SF1">
    <property type="entry name" value="GOLGI-ASSOCIATED OLFACTORY SIGNALING REGULATOR"/>
    <property type="match status" value="1"/>
</dbReference>
<evidence type="ECO:0000313" key="4">
    <source>
        <dbReference type="Proteomes" id="UP000324897"/>
    </source>
</evidence>
<organism evidence="3 4">
    <name type="scientific">Eragrostis curvula</name>
    <name type="common">weeping love grass</name>
    <dbReference type="NCBI Taxonomy" id="38414"/>
    <lineage>
        <taxon>Eukaryota</taxon>
        <taxon>Viridiplantae</taxon>
        <taxon>Streptophyta</taxon>
        <taxon>Embryophyta</taxon>
        <taxon>Tracheophyta</taxon>
        <taxon>Spermatophyta</taxon>
        <taxon>Magnoliopsida</taxon>
        <taxon>Liliopsida</taxon>
        <taxon>Poales</taxon>
        <taxon>Poaceae</taxon>
        <taxon>PACMAD clade</taxon>
        <taxon>Chloridoideae</taxon>
        <taxon>Eragrostideae</taxon>
        <taxon>Eragrostidinae</taxon>
        <taxon>Eragrostis</taxon>
    </lineage>
</organism>
<dbReference type="AlphaFoldDB" id="A0A5J9VPC0"/>
<dbReference type="PANTHER" id="PTHR47641">
    <property type="entry name" value="PERIAXIN-LIKE"/>
    <property type="match status" value="1"/>
</dbReference>
<evidence type="ECO:0000256" key="2">
    <source>
        <dbReference type="SAM" id="SignalP"/>
    </source>
</evidence>
<feature type="non-terminal residue" evidence="3">
    <location>
        <position position="1"/>
    </location>
</feature>
<accession>A0A5J9VPC0</accession>